<sequence>MKAQPGDWLVVHSHIEGRHDRRAEILATGPDGEPPFTVRWTDDEHEGLFFPGPDSQILTPAEQAAHARAEAELIDRVQATIGRTTTDR</sequence>
<reference evidence="3" key="1">
    <citation type="submission" date="2009-09" db="EMBL/GenBank/DDBJ databases">
        <title>The complete genome of Nakamurella multipartita DSM 44233.</title>
        <authorList>
            <consortium name="US DOE Joint Genome Institute (JGI-PGF)"/>
            <person name="Lucas S."/>
            <person name="Copeland A."/>
            <person name="Lapidus A."/>
            <person name="Glavina del Rio T."/>
            <person name="Dalin E."/>
            <person name="Tice H."/>
            <person name="Bruce D."/>
            <person name="Goodwin L."/>
            <person name="Pitluck S."/>
            <person name="Kyrpides N."/>
            <person name="Mavromatis K."/>
            <person name="Ivanova N."/>
            <person name="Ovchinnikova G."/>
            <person name="Sims D."/>
            <person name="Meincke L."/>
            <person name="Brettin T."/>
            <person name="Detter J.C."/>
            <person name="Han C."/>
            <person name="Larimer F."/>
            <person name="Land M."/>
            <person name="Hauser L."/>
            <person name="Markowitz V."/>
            <person name="Cheng J.-F."/>
            <person name="Hugenholtz P."/>
            <person name="Woyke T."/>
            <person name="Wu D."/>
            <person name="Klenk H.-P."/>
            <person name="Eisen J.A."/>
        </authorList>
    </citation>
    <scope>NUCLEOTIDE SEQUENCE [LARGE SCALE GENOMIC DNA]</scope>
    <source>
        <strain evidence="3">ATCC 700099 / DSM 44233 / CIP 104796 / JCM 9543 / NBRC 105858 / Y-104</strain>
    </source>
</reference>
<dbReference type="InParanoid" id="C8X6H1"/>
<dbReference type="eggNOG" id="COG2905">
    <property type="taxonomic scope" value="Bacteria"/>
</dbReference>
<dbReference type="RefSeq" id="WP_015747714.1">
    <property type="nucleotide sequence ID" value="NC_013235.1"/>
</dbReference>
<feature type="domain" description="DUF1918" evidence="1">
    <location>
        <begin position="1"/>
        <end position="57"/>
    </location>
</feature>
<dbReference type="OrthoDB" id="4828144at2"/>
<dbReference type="KEGG" id="nml:Namu_2457"/>
<evidence type="ECO:0000313" key="3">
    <source>
        <dbReference type="Proteomes" id="UP000002218"/>
    </source>
</evidence>
<dbReference type="Gene3D" id="2.30.30.440">
    <property type="entry name" value="Domain of unknown function DUF1918"/>
    <property type="match status" value="1"/>
</dbReference>
<proteinExistence type="predicted"/>
<evidence type="ECO:0000313" key="2">
    <source>
        <dbReference type="EMBL" id="ACV78826.1"/>
    </source>
</evidence>
<dbReference type="Proteomes" id="UP000002218">
    <property type="component" value="Chromosome"/>
</dbReference>
<dbReference type="EMBL" id="CP001737">
    <property type="protein sequence ID" value="ACV78826.1"/>
    <property type="molecule type" value="Genomic_DNA"/>
</dbReference>
<organism evidence="2 3">
    <name type="scientific">Nakamurella multipartita (strain ATCC 700099 / DSM 44233 / CIP 104796 / JCM 9543 / NBRC 105858 / Y-104)</name>
    <name type="common">Microsphaera multipartita</name>
    <dbReference type="NCBI Taxonomy" id="479431"/>
    <lineage>
        <taxon>Bacteria</taxon>
        <taxon>Bacillati</taxon>
        <taxon>Actinomycetota</taxon>
        <taxon>Actinomycetes</taxon>
        <taxon>Nakamurellales</taxon>
        <taxon>Nakamurellaceae</taxon>
        <taxon>Nakamurella</taxon>
    </lineage>
</organism>
<protein>
    <recommendedName>
        <fullName evidence="1">DUF1918 domain-containing protein</fullName>
    </recommendedName>
</protein>
<dbReference type="InterPro" id="IPR015035">
    <property type="entry name" value="DUF1918"/>
</dbReference>
<gene>
    <name evidence="2" type="ordered locus">Namu_2457</name>
</gene>
<accession>C8X6H1</accession>
<dbReference type="STRING" id="479431.Namu_2457"/>
<keyword evidence="3" id="KW-1185">Reference proteome</keyword>
<name>C8X6H1_NAKMY</name>
<evidence type="ECO:0000259" key="1">
    <source>
        <dbReference type="Pfam" id="PF08940"/>
    </source>
</evidence>
<dbReference type="SUPFAM" id="SSF50118">
    <property type="entry name" value="Cell growth inhibitor/plasmid maintenance toxic component"/>
    <property type="match status" value="1"/>
</dbReference>
<dbReference type="AlphaFoldDB" id="C8X6H1"/>
<dbReference type="Pfam" id="PF08940">
    <property type="entry name" value="DUF1918"/>
    <property type="match status" value="1"/>
</dbReference>
<dbReference type="HOGENOM" id="CLU_172512_0_0_11"/>
<reference evidence="2 3" key="2">
    <citation type="journal article" date="2010" name="Stand. Genomic Sci.">
        <title>Complete genome sequence of Nakamurella multipartita type strain (Y-104).</title>
        <authorList>
            <person name="Tice H."/>
            <person name="Mayilraj S."/>
            <person name="Sims D."/>
            <person name="Lapidus A."/>
            <person name="Nolan M."/>
            <person name="Lucas S."/>
            <person name="Glavina Del Rio T."/>
            <person name="Copeland A."/>
            <person name="Cheng J.F."/>
            <person name="Meincke L."/>
            <person name="Bruce D."/>
            <person name="Goodwin L."/>
            <person name="Pitluck S."/>
            <person name="Ivanova N."/>
            <person name="Mavromatis K."/>
            <person name="Ovchinnikova G."/>
            <person name="Pati A."/>
            <person name="Chen A."/>
            <person name="Palaniappan K."/>
            <person name="Land M."/>
            <person name="Hauser L."/>
            <person name="Chang Y.J."/>
            <person name="Jeffries C.D."/>
            <person name="Detter J.C."/>
            <person name="Brettin T."/>
            <person name="Rohde M."/>
            <person name="Goker M."/>
            <person name="Bristow J."/>
            <person name="Eisen J.A."/>
            <person name="Markowitz V."/>
            <person name="Hugenholtz P."/>
            <person name="Kyrpides N.C."/>
            <person name="Klenk H.P."/>
            <person name="Chen F."/>
        </authorList>
    </citation>
    <scope>NUCLEOTIDE SEQUENCE [LARGE SCALE GENOMIC DNA]</scope>
    <source>
        <strain evidence="3">ATCC 700099 / DSM 44233 / CIP 104796 / JCM 9543 / NBRC 105858 / Y-104</strain>
    </source>
</reference>